<dbReference type="PIRSF" id="PIRSF007531">
    <property type="entry name" value="CPT"/>
    <property type="match status" value="1"/>
</dbReference>
<dbReference type="Proteomes" id="UP001404956">
    <property type="component" value="Unassembled WGS sequence"/>
</dbReference>
<sequence length="190" mass="20377">MTDPRHSPPLRRTYDVIVLNGGSSAGKSTLARQLQAQLCEAWLTLGTDTFLAALPPALQTSDAGITFGEDGQIEVGEEFRRLDTAWSRGVAGLARAGAPVIVDEVFLGGGASQARWREALTGLRVLWVSVRCDPEEAARREQARGDRVPGMARHQATLVHQGVTSDLEVDMTHLSPAEGAAQIVRRVQGA</sequence>
<evidence type="ECO:0000313" key="2">
    <source>
        <dbReference type="Proteomes" id="UP001404956"/>
    </source>
</evidence>
<name>A0ABP9X8H2_9DEIO</name>
<organism evidence="1 2">
    <name type="scientific">Deinococcus aluminii</name>
    <dbReference type="NCBI Taxonomy" id="1656885"/>
    <lineage>
        <taxon>Bacteria</taxon>
        <taxon>Thermotogati</taxon>
        <taxon>Deinococcota</taxon>
        <taxon>Deinococci</taxon>
        <taxon>Deinococcales</taxon>
        <taxon>Deinococcaceae</taxon>
        <taxon>Deinococcus</taxon>
    </lineage>
</organism>
<accession>A0ABP9X8H2</accession>
<gene>
    <name evidence="1" type="ORF">Dalu01_00048</name>
</gene>
<dbReference type="InterPro" id="IPR012853">
    <property type="entry name" value="CPT"/>
</dbReference>
<comment type="caution">
    <text evidence="1">The sequence shown here is derived from an EMBL/GenBank/DDBJ whole genome shotgun (WGS) entry which is preliminary data.</text>
</comment>
<evidence type="ECO:0000313" key="1">
    <source>
        <dbReference type="EMBL" id="GAA5531675.1"/>
    </source>
</evidence>
<dbReference type="EMBL" id="BAABRV010000001">
    <property type="protein sequence ID" value="GAA5531675.1"/>
    <property type="molecule type" value="Genomic_DNA"/>
</dbReference>
<proteinExistence type="predicted"/>
<protein>
    <submittedName>
        <fullName evidence="1">Chloramphenicol 3-O phosphotransferase</fullName>
    </submittedName>
</protein>
<dbReference type="RefSeq" id="WP_345450106.1">
    <property type="nucleotide sequence ID" value="NZ_BAABRV010000001.1"/>
</dbReference>
<reference evidence="1 2" key="1">
    <citation type="submission" date="2024-02" db="EMBL/GenBank/DDBJ databases">
        <title>Deinococcus aluminii NBRC 112889.</title>
        <authorList>
            <person name="Ichikawa N."/>
            <person name="Katano-Makiyama Y."/>
            <person name="Hidaka K."/>
        </authorList>
    </citation>
    <scope>NUCLEOTIDE SEQUENCE [LARGE SCALE GENOMIC DNA]</scope>
    <source>
        <strain evidence="1 2">NBRC 112889</strain>
    </source>
</reference>
<dbReference type="InterPro" id="IPR027417">
    <property type="entry name" value="P-loop_NTPase"/>
</dbReference>
<dbReference type="Pfam" id="PF07931">
    <property type="entry name" value="CPT"/>
    <property type="match status" value="1"/>
</dbReference>
<dbReference type="Gene3D" id="3.40.50.300">
    <property type="entry name" value="P-loop containing nucleotide triphosphate hydrolases"/>
    <property type="match status" value="1"/>
</dbReference>
<dbReference type="SUPFAM" id="SSF52540">
    <property type="entry name" value="P-loop containing nucleoside triphosphate hydrolases"/>
    <property type="match status" value="1"/>
</dbReference>
<keyword evidence="2" id="KW-1185">Reference proteome</keyword>